<evidence type="ECO:0000313" key="3">
    <source>
        <dbReference type="Proteomes" id="UP001611494"/>
    </source>
</evidence>
<organism evidence="2 3">
    <name type="scientific">Nocardia testacea</name>
    <dbReference type="NCBI Taxonomy" id="248551"/>
    <lineage>
        <taxon>Bacteria</taxon>
        <taxon>Bacillati</taxon>
        <taxon>Actinomycetota</taxon>
        <taxon>Actinomycetes</taxon>
        <taxon>Mycobacteriales</taxon>
        <taxon>Nocardiaceae</taxon>
        <taxon>Nocardia</taxon>
    </lineage>
</organism>
<evidence type="ECO:0000313" key="2">
    <source>
        <dbReference type="EMBL" id="MFI2231739.1"/>
    </source>
</evidence>
<dbReference type="Pfam" id="PF03995">
    <property type="entry name" value="Inhibitor_I36"/>
    <property type="match status" value="1"/>
</dbReference>
<name>A0ABW7VZM1_9NOCA</name>
<reference evidence="2 3" key="1">
    <citation type="submission" date="2024-10" db="EMBL/GenBank/DDBJ databases">
        <title>The Natural Products Discovery Center: Release of the First 8490 Sequenced Strains for Exploring Actinobacteria Biosynthetic Diversity.</title>
        <authorList>
            <person name="Kalkreuter E."/>
            <person name="Kautsar S.A."/>
            <person name="Yang D."/>
            <person name="Bader C.D."/>
            <person name="Teijaro C.N."/>
            <person name="Fluegel L."/>
            <person name="Davis C.M."/>
            <person name="Simpson J.R."/>
            <person name="Lauterbach L."/>
            <person name="Steele A.D."/>
            <person name="Gui C."/>
            <person name="Meng S."/>
            <person name="Li G."/>
            <person name="Viehrig K."/>
            <person name="Ye F."/>
            <person name="Su P."/>
            <person name="Kiefer A.F."/>
            <person name="Nichols A."/>
            <person name="Cepeda A.J."/>
            <person name="Yan W."/>
            <person name="Fan B."/>
            <person name="Jiang Y."/>
            <person name="Adhikari A."/>
            <person name="Zheng C.-J."/>
            <person name="Schuster L."/>
            <person name="Cowan T.M."/>
            <person name="Smanski M.J."/>
            <person name="Chevrette M.G."/>
            <person name="De Carvalho L.P.S."/>
            <person name="Shen B."/>
        </authorList>
    </citation>
    <scope>NUCLEOTIDE SEQUENCE [LARGE SCALE GENOMIC DNA]</scope>
    <source>
        <strain evidence="2 3">NPDC019377</strain>
    </source>
</reference>
<keyword evidence="1" id="KW-0732">Signal</keyword>
<evidence type="ECO:0000256" key="1">
    <source>
        <dbReference type="SAM" id="SignalP"/>
    </source>
</evidence>
<dbReference type="RefSeq" id="WP_357412390.1">
    <property type="nucleotide sequence ID" value="NZ_JBFAAV010000001.1"/>
</dbReference>
<sequence>MTLRKLAAAALLVLGATGFASTAAPAQAAVGYDRCPNGHFCIFSASNGGGRIAYFQLGSTDLRLQNIDGQVYSFWNRTGRYWDGFTDYNYRGNVIFRSGPGQQTDVPATVATQVHSVKVV</sequence>
<feature type="signal peptide" evidence="1">
    <location>
        <begin position="1"/>
        <end position="28"/>
    </location>
</feature>
<dbReference type="Gene3D" id="2.60.20.10">
    <property type="entry name" value="Crystallins"/>
    <property type="match status" value="1"/>
</dbReference>
<keyword evidence="3" id="KW-1185">Reference proteome</keyword>
<proteinExistence type="predicted"/>
<comment type="caution">
    <text evidence="2">The sequence shown here is derived from an EMBL/GenBank/DDBJ whole genome shotgun (WGS) entry which is preliminary data.</text>
</comment>
<feature type="chain" id="PRO_5045144912" evidence="1">
    <location>
        <begin position="29"/>
        <end position="120"/>
    </location>
</feature>
<dbReference type="Proteomes" id="UP001611494">
    <property type="component" value="Unassembled WGS sequence"/>
</dbReference>
<protein>
    <submittedName>
        <fullName evidence="2">Peptidase inhibitor family I36 protein</fullName>
    </submittedName>
</protein>
<dbReference type="EMBL" id="JBIRYL010000004">
    <property type="protein sequence ID" value="MFI2231739.1"/>
    <property type="molecule type" value="Genomic_DNA"/>
</dbReference>
<gene>
    <name evidence="2" type="ORF">ACH49Z_18010</name>
</gene>
<accession>A0ABW7VZM1</accession>